<evidence type="ECO:0000256" key="13">
    <source>
        <dbReference type="ARBA" id="ARBA00023268"/>
    </source>
</evidence>
<evidence type="ECO:0000256" key="7">
    <source>
        <dbReference type="ARBA" id="ARBA00022840"/>
    </source>
</evidence>
<dbReference type="InterPro" id="IPR017953">
    <property type="entry name" value="Carbohydrate_kinase_pred_CS"/>
</dbReference>
<keyword evidence="6 17" id="KW-0547">Nucleotide-binding</keyword>
<keyword evidence="7 17" id="KW-0067">ATP-binding</keyword>
<sequence>MSRARPLLTAERMRAAEQAAIDGGTSVEQLMERAGAALAEAAFRFAGPLPTLILCGPGNNGGDGYVSARHLAARGVQVRVAALEDSQSNAAKWARSEWAGDVEALSDETKSAPLLIVALFGTGLKRGLDTTINQRLLRLFDEAMIRVACDVPSGAASDSGACLSDVPQFDLTVTFGALKPAHRLYPAMHRCGRVVLADIGIDGSSDWHEIAAPRFPVLEPGGHKYSRGLVHALAGKMPGAIALAAKAAAHSGAGYVRVSTSRPIDGLPSAIVQIDTAEVNDERIGCLLVGPGLGDIPQVLTLALTSHAPKVIDADGITYLGDPERLKGQDAIITPHEGEFKRLFGDIGGTKPERALKAAHRSGAVVVFKGPDTLVASPDGRLGFAPPAPAWLATAGTGDVLSGMIAALRARGMPAFEAASAGVWLHGRAAELAGPGMIADDLAEAIPAAIADL</sequence>
<comment type="catalytic activity">
    <reaction evidence="2 18 19">
        <text>(6R)-NADPHX = (6S)-NADPHX</text>
        <dbReference type="Rhea" id="RHEA:32227"/>
        <dbReference type="ChEBI" id="CHEBI:64076"/>
        <dbReference type="ChEBI" id="CHEBI:64077"/>
        <dbReference type="EC" id="5.1.99.6"/>
    </reaction>
</comment>
<keyword evidence="11 18" id="KW-0413">Isomerase</keyword>
<feature type="binding site" evidence="17">
    <location>
        <position position="336"/>
    </location>
    <ligand>
        <name>(6S)-NADPHX</name>
        <dbReference type="ChEBI" id="CHEBI:64076"/>
    </ligand>
</feature>
<evidence type="ECO:0000256" key="12">
    <source>
        <dbReference type="ARBA" id="ARBA00023239"/>
    </source>
</evidence>
<organism evidence="22 23">
    <name type="scientific">Sphingomonas limnosediminicola</name>
    <dbReference type="NCBI Taxonomy" id="940133"/>
    <lineage>
        <taxon>Bacteria</taxon>
        <taxon>Pseudomonadati</taxon>
        <taxon>Pseudomonadota</taxon>
        <taxon>Alphaproteobacteria</taxon>
        <taxon>Sphingomonadales</taxon>
        <taxon>Sphingomonadaceae</taxon>
        <taxon>Sphingomonas</taxon>
    </lineage>
</organism>
<dbReference type="HAMAP" id="MF_01966">
    <property type="entry name" value="NADHX_epimerase"/>
    <property type="match status" value="1"/>
</dbReference>
<dbReference type="EC" id="5.1.99.6" evidence="19"/>
<reference evidence="23" key="1">
    <citation type="journal article" date="2019" name="Int. J. Syst. Evol. Microbiol.">
        <title>The Global Catalogue of Microorganisms (GCM) 10K type strain sequencing project: providing services to taxonomists for standard genome sequencing and annotation.</title>
        <authorList>
            <consortium name="The Broad Institute Genomics Platform"/>
            <consortium name="The Broad Institute Genome Sequencing Center for Infectious Disease"/>
            <person name="Wu L."/>
            <person name="Ma J."/>
        </authorList>
    </citation>
    <scope>NUCLEOTIDE SEQUENCE [LARGE SCALE GENOMIC DNA]</scope>
    <source>
        <strain evidence="23">JCM 17543</strain>
    </source>
</reference>
<dbReference type="InterPro" id="IPR004443">
    <property type="entry name" value="YjeF_N_dom"/>
</dbReference>
<evidence type="ECO:0000313" key="23">
    <source>
        <dbReference type="Proteomes" id="UP001500827"/>
    </source>
</evidence>
<comment type="cofactor">
    <cofactor evidence="17">
        <name>Mg(2+)</name>
        <dbReference type="ChEBI" id="CHEBI:18420"/>
    </cofactor>
</comment>
<feature type="domain" description="YjeF N-terminal" evidence="21">
    <location>
        <begin position="13"/>
        <end position="207"/>
    </location>
</feature>
<feature type="binding site" evidence="18">
    <location>
        <position position="60"/>
    </location>
    <ligand>
        <name>K(+)</name>
        <dbReference type="ChEBI" id="CHEBI:29103"/>
    </ligand>
</feature>
<dbReference type="NCBIfam" id="TIGR00196">
    <property type="entry name" value="yjeF_cterm"/>
    <property type="match status" value="1"/>
</dbReference>
<dbReference type="EMBL" id="BAABBM010000001">
    <property type="protein sequence ID" value="GAA3888440.1"/>
    <property type="molecule type" value="Genomic_DNA"/>
</dbReference>
<evidence type="ECO:0000256" key="5">
    <source>
        <dbReference type="ARBA" id="ARBA00022723"/>
    </source>
</evidence>
<comment type="cofactor">
    <cofactor evidence="18 19">
        <name>K(+)</name>
        <dbReference type="ChEBI" id="CHEBI:29103"/>
    </cofactor>
    <text evidence="18 19">Binds 1 potassium ion per subunit.</text>
</comment>
<name>A0ABP7KUK0_9SPHN</name>
<gene>
    <name evidence="17" type="primary">nnrD</name>
    <name evidence="18" type="synonym">nnrE</name>
    <name evidence="22" type="ORF">GCM10022276_04420</name>
</gene>
<dbReference type="PROSITE" id="PS01050">
    <property type="entry name" value="YJEF_C_2"/>
    <property type="match status" value="1"/>
</dbReference>
<comment type="catalytic activity">
    <reaction evidence="1 18 19">
        <text>(6R)-NADHX = (6S)-NADHX</text>
        <dbReference type="Rhea" id="RHEA:32215"/>
        <dbReference type="ChEBI" id="CHEBI:64074"/>
        <dbReference type="ChEBI" id="CHEBI:64075"/>
        <dbReference type="EC" id="5.1.99.6"/>
    </reaction>
</comment>
<comment type="function">
    <text evidence="14 19">Bifunctional enzyme that catalyzes the epimerization of the S- and R-forms of NAD(P)HX and the dehydration of the S-form of NAD(P)HX at the expense of ADP, which is converted to AMP. This allows the repair of both epimers of NAD(P)HX, a damaged form of NAD(P)H that is a result of enzymatic or heat-dependent hydration.</text>
</comment>
<comment type="function">
    <text evidence="18">Catalyzes the epimerization of the S- and R-forms of NAD(P)HX, a damaged form of NAD(P)H that is a result of enzymatic or heat-dependent hydration. This is a prerequisite for the S-specific NAD(P)H-hydrate dehydratase to allow the repair of both epimers of NAD(P)HX.</text>
</comment>
<evidence type="ECO:0000256" key="14">
    <source>
        <dbReference type="ARBA" id="ARBA00025153"/>
    </source>
</evidence>
<evidence type="ECO:0000256" key="11">
    <source>
        <dbReference type="ARBA" id="ARBA00023235"/>
    </source>
</evidence>
<evidence type="ECO:0000256" key="2">
    <source>
        <dbReference type="ARBA" id="ARBA00000909"/>
    </source>
</evidence>
<feature type="binding site" evidence="17">
    <location>
        <position position="292"/>
    </location>
    <ligand>
        <name>(6S)-NADPHX</name>
        <dbReference type="ChEBI" id="CHEBI:64076"/>
    </ligand>
</feature>
<comment type="function">
    <text evidence="17">Catalyzes the dehydration of the S-form of NAD(P)HX at the expense of ADP, which is converted to AMP. Together with NAD(P)HX epimerase, which catalyzes the epimerization of the S- and R-forms, the enzyme allows the repair of both epimers of NAD(P)HX, a damaged form of NAD(P)H that is a result of enzymatic or heat-dependent hydration.</text>
</comment>
<feature type="binding site" evidence="17">
    <location>
        <position position="240"/>
    </location>
    <ligand>
        <name>(6S)-NADPHX</name>
        <dbReference type="ChEBI" id="CHEBI:64076"/>
    </ligand>
</feature>
<evidence type="ECO:0000256" key="10">
    <source>
        <dbReference type="ARBA" id="ARBA00023027"/>
    </source>
</evidence>
<evidence type="ECO:0000313" key="22">
    <source>
        <dbReference type="EMBL" id="GAA3888440.1"/>
    </source>
</evidence>
<dbReference type="PANTHER" id="PTHR12592">
    <property type="entry name" value="ATP-DEPENDENT (S)-NAD(P)H-HYDRATE DEHYDRATASE FAMILY MEMBER"/>
    <property type="match status" value="1"/>
</dbReference>
<keyword evidence="12 17" id="KW-0456">Lyase</keyword>
<evidence type="ECO:0000256" key="1">
    <source>
        <dbReference type="ARBA" id="ARBA00000013"/>
    </source>
</evidence>
<dbReference type="Proteomes" id="UP001500827">
    <property type="component" value="Unassembled WGS sequence"/>
</dbReference>
<dbReference type="InterPro" id="IPR030677">
    <property type="entry name" value="Nnr"/>
</dbReference>
<comment type="caution">
    <text evidence="18">Lacks conserved residue(s) required for the propagation of feature annotation.</text>
</comment>
<evidence type="ECO:0000256" key="17">
    <source>
        <dbReference type="HAMAP-Rule" id="MF_01965"/>
    </source>
</evidence>
<dbReference type="Gene3D" id="3.40.1190.20">
    <property type="match status" value="1"/>
</dbReference>
<protein>
    <recommendedName>
        <fullName evidence="19">Bifunctional NAD(P)H-hydrate repair enzyme</fullName>
    </recommendedName>
    <alternativeName>
        <fullName evidence="19">Nicotinamide nucleotide repair protein</fullName>
    </alternativeName>
    <domain>
        <recommendedName>
            <fullName evidence="19">ADP-dependent (S)-NAD(P)H-hydrate dehydratase</fullName>
            <ecNumber evidence="19">4.2.1.136</ecNumber>
        </recommendedName>
        <alternativeName>
            <fullName evidence="19">ADP-dependent NAD(P)HX dehydratase</fullName>
        </alternativeName>
    </domain>
    <domain>
        <recommendedName>
            <fullName evidence="19">NAD(P)H-hydrate epimerase</fullName>
            <ecNumber evidence="19">5.1.99.6</ecNumber>
        </recommendedName>
    </domain>
</protein>
<accession>A0ABP7KUK0</accession>
<feature type="binding site" evidence="17">
    <location>
        <position position="398"/>
    </location>
    <ligand>
        <name>AMP</name>
        <dbReference type="ChEBI" id="CHEBI:456215"/>
    </ligand>
</feature>
<dbReference type="SUPFAM" id="SSF64153">
    <property type="entry name" value="YjeF N-terminal domain-like"/>
    <property type="match status" value="1"/>
</dbReference>
<dbReference type="Pfam" id="PF03853">
    <property type="entry name" value="YjeF_N"/>
    <property type="match status" value="1"/>
</dbReference>
<proteinExistence type="inferred from homology"/>
<dbReference type="PANTHER" id="PTHR12592:SF0">
    <property type="entry name" value="ATP-DEPENDENT (S)-NAD(P)H-HYDRATE DEHYDRATASE"/>
    <property type="match status" value="1"/>
</dbReference>
<feature type="binding site" evidence="18">
    <location>
        <begin position="121"/>
        <end position="127"/>
    </location>
    <ligand>
        <name>(6S)-NADPHX</name>
        <dbReference type="ChEBI" id="CHEBI:64076"/>
    </ligand>
</feature>
<evidence type="ECO:0000256" key="9">
    <source>
        <dbReference type="ARBA" id="ARBA00022958"/>
    </source>
</evidence>
<feature type="binding site" evidence="17">
    <location>
        <position position="399"/>
    </location>
    <ligand>
        <name>(6S)-NADPHX</name>
        <dbReference type="ChEBI" id="CHEBI:64076"/>
    </ligand>
</feature>
<evidence type="ECO:0000256" key="18">
    <source>
        <dbReference type="HAMAP-Rule" id="MF_01966"/>
    </source>
</evidence>
<dbReference type="PROSITE" id="PS51385">
    <property type="entry name" value="YJEF_N"/>
    <property type="match status" value="1"/>
</dbReference>
<comment type="subunit">
    <text evidence="17">Homotetramer.</text>
</comment>
<comment type="catalytic activity">
    <reaction evidence="15 17 19">
        <text>(6S)-NADHX + ADP = AMP + phosphate + NADH + H(+)</text>
        <dbReference type="Rhea" id="RHEA:32223"/>
        <dbReference type="ChEBI" id="CHEBI:15378"/>
        <dbReference type="ChEBI" id="CHEBI:43474"/>
        <dbReference type="ChEBI" id="CHEBI:57945"/>
        <dbReference type="ChEBI" id="CHEBI:64074"/>
        <dbReference type="ChEBI" id="CHEBI:456215"/>
        <dbReference type="ChEBI" id="CHEBI:456216"/>
        <dbReference type="EC" id="4.2.1.136"/>
    </reaction>
</comment>
<evidence type="ECO:0000256" key="19">
    <source>
        <dbReference type="PIRNR" id="PIRNR017184"/>
    </source>
</evidence>
<comment type="similarity">
    <text evidence="4 19">In the C-terminal section; belongs to the NnrD/CARKD family.</text>
</comment>
<keyword evidence="9 18" id="KW-0630">Potassium</keyword>
<dbReference type="HAMAP" id="MF_01965">
    <property type="entry name" value="NADHX_dehydratase"/>
    <property type="match status" value="1"/>
</dbReference>
<comment type="caution">
    <text evidence="22">The sequence shown here is derived from an EMBL/GenBank/DDBJ whole genome shotgun (WGS) entry which is preliminary data.</text>
</comment>
<feature type="binding site" evidence="17">
    <location>
        <begin position="369"/>
        <end position="373"/>
    </location>
    <ligand>
        <name>AMP</name>
        <dbReference type="ChEBI" id="CHEBI:456215"/>
    </ligand>
</feature>
<evidence type="ECO:0000256" key="16">
    <source>
        <dbReference type="ARBA" id="ARBA00049209"/>
    </source>
</evidence>
<dbReference type="SUPFAM" id="SSF53613">
    <property type="entry name" value="Ribokinase-like"/>
    <property type="match status" value="1"/>
</dbReference>
<dbReference type="Gene3D" id="3.40.50.10260">
    <property type="entry name" value="YjeF N-terminal domain"/>
    <property type="match status" value="1"/>
</dbReference>
<evidence type="ECO:0000259" key="21">
    <source>
        <dbReference type="PROSITE" id="PS51385"/>
    </source>
</evidence>
<feature type="binding site" evidence="18">
    <location>
        <begin position="59"/>
        <end position="63"/>
    </location>
    <ligand>
        <name>(6S)-NADPHX</name>
        <dbReference type="ChEBI" id="CHEBI:64076"/>
    </ligand>
</feature>
<evidence type="ECO:0000256" key="8">
    <source>
        <dbReference type="ARBA" id="ARBA00022857"/>
    </source>
</evidence>
<comment type="catalytic activity">
    <reaction evidence="16 17 19">
        <text>(6S)-NADPHX + ADP = AMP + phosphate + NADPH + H(+)</text>
        <dbReference type="Rhea" id="RHEA:32235"/>
        <dbReference type="ChEBI" id="CHEBI:15378"/>
        <dbReference type="ChEBI" id="CHEBI:43474"/>
        <dbReference type="ChEBI" id="CHEBI:57783"/>
        <dbReference type="ChEBI" id="CHEBI:64076"/>
        <dbReference type="ChEBI" id="CHEBI:456215"/>
        <dbReference type="ChEBI" id="CHEBI:456216"/>
        <dbReference type="EC" id="4.2.1.136"/>
    </reaction>
</comment>
<keyword evidence="8 17" id="KW-0521">NADP</keyword>
<comment type="similarity">
    <text evidence="17">Belongs to the NnrD/CARKD family.</text>
</comment>
<feature type="binding site" evidence="18">
    <location>
        <position position="153"/>
    </location>
    <ligand>
        <name>K(+)</name>
        <dbReference type="ChEBI" id="CHEBI:29103"/>
    </ligand>
</feature>
<comment type="similarity">
    <text evidence="18">Belongs to the NnrE/AIBP family.</text>
</comment>
<evidence type="ECO:0000259" key="20">
    <source>
        <dbReference type="PROSITE" id="PS51383"/>
    </source>
</evidence>
<comment type="similarity">
    <text evidence="3 19">In the N-terminal section; belongs to the NnrE/AIBP family.</text>
</comment>
<feature type="binding site" evidence="18">
    <location>
        <position position="150"/>
    </location>
    <ligand>
        <name>(6S)-NADPHX</name>
        <dbReference type="ChEBI" id="CHEBI:64076"/>
    </ligand>
</feature>
<evidence type="ECO:0000256" key="15">
    <source>
        <dbReference type="ARBA" id="ARBA00048238"/>
    </source>
</evidence>
<dbReference type="EC" id="4.2.1.136" evidence="19"/>
<dbReference type="PROSITE" id="PS51383">
    <property type="entry name" value="YJEF_C_3"/>
    <property type="match status" value="1"/>
</dbReference>
<keyword evidence="13" id="KW-0511">Multifunctional enzyme</keyword>
<keyword evidence="5 18" id="KW-0479">Metal-binding</keyword>
<dbReference type="NCBIfam" id="TIGR00197">
    <property type="entry name" value="yjeF_nterm"/>
    <property type="match status" value="1"/>
</dbReference>
<dbReference type="InterPro" id="IPR000631">
    <property type="entry name" value="CARKD"/>
</dbReference>
<dbReference type="PIRSF" id="PIRSF017184">
    <property type="entry name" value="Nnr"/>
    <property type="match status" value="1"/>
</dbReference>
<keyword evidence="23" id="KW-1185">Reference proteome</keyword>
<evidence type="ECO:0000256" key="6">
    <source>
        <dbReference type="ARBA" id="ARBA00022741"/>
    </source>
</evidence>
<dbReference type="Pfam" id="PF01256">
    <property type="entry name" value="Carb_kinase"/>
    <property type="match status" value="1"/>
</dbReference>
<keyword evidence="10 17" id="KW-0520">NAD</keyword>
<evidence type="ECO:0000256" key="4">
    <source>
        <dbReference type="ARBA" id="ARBA00009524"/>
    </source>
</evidence>
<dbReference type="RefSeq" id="WP_344698060.1">
    <property type="nucleotide sequence ID" value="NZ_BAABBM010000001.1"/>
</dbReference>
<feature type="domain" description="YjeF C-terminal" evidence="20">
    <location>
        <begin position="207"/>
        <end position="453"/>
    </location>
</feature>
<evidence type="ECO:0000256" key="3">
    <source>
        <dbReference type="ARBA" id="ARBA00006001"/>
    </source>
</evidence>
<dbReference type="InterPro" id="IPR036652">
    <property type="entry name" value="YjeF_N_dom_sf"/>
</dbReference>
<dbReference type="CDD" id="cd01171">
    <property type="entry name" value="YXKO-related"/>
    <property type="match status" value="1"/>
</dbReference>
<dbReference type="InterPro" id="IPR029056">
    <property type="entry name" value="Ribokinase-like"/>
</dbReference>